<dbReference type="NCBIfam" id="TIGR01147">
    <property type="entry name" value="V_ATP_synt_G"/>
    <property type="match status" value="1"/>
</dbReference>
<accession>A0A059BXR9</accession>
<name>A0A059BXR9_EUCGR</name>
<dbReference type="GO" id="GO:0016887">
    <property type="term" value="F:ATP hydrolysis activity"/>
    <property type="evidence" value="ECO:0000318"/>
    <property type="project" value="GO_Central"/>
</dbReference>
<dbReference type="EMBL" id="KK198758">
    <property type="protein sequence ID" value="KCW71013.1"/>
    <property type="molecule type" value="Genomic_DNA"/>
</dbReference>
<dbReference type="Gramene" id="KCW71013">
    <property type="protein sequence ID" value="KCW71013"/>
    <property type="gene ID" value="EUGRSUZ_F04118"/>
</dbReference>
<comment type="function">
    <text evidence="6">Subunit of the V1 complex of vacuolar(H+)-ATPase (V-ATPase), a multisubunit enzyme composed of a peripheral complex (V1) that hydrolyzes ATP and a membrane integral complex (V0) that translocates protons. V-ATPase is responsible for acidifying and maintaining the pH of intracellular compartments and in some cell types, is targeted to the plasma membrane, where it is responsible for acidifying the extracellular environment.</text>
</comment>
<gene>
    <name evidence="8" type="ORF">EUGRSUZ_F04118</name>
</gene>
<dbReference type="STRING" id="71139.A0A059BXR9"/>
<dbReference type="InterPro" id="IPR005124">
    <property type="entry name" value="V-ATPase_G"/>
</dbReference>
<dbReference type="PANTHER" id="PTHR12713:SF27">
    <property type="entry name" value="V-TYPE PROTON ATPASE SUBUNIT G3"/>
    <property type="match status" value="1"/>
</dbReference>
<dbReference type="FunFam" id="1.20.5.2950:FF:000001">
    <property type="entry name" value="V-type proton ATPase subunit G"/>
    <property type="match status" value="1"/>
</dbReference>
<evidence type="ECO:0000256" key="6">
    <source>
        <dbReference type="RuleBase" id="RU364019"/>
    </source>
</evidence>
<keyword evidence="7" id="KW-0175">Coiled coil</keyword>
<dbReference type="GO" id="GO:0000221">
    <property type="term" value="C:vacuolar proton-transporting V-type ATPase, V1 domain"/>
    <property type="evidence" value="ECO:0000318"/>
    <property type="project" value="GO_Central"/>
</dbReference>
<dbReference type="AlphaFoldDB" id="A0A059BXR9"/>
<feature type="coiled-coil region" evidence="7">
    <location>
        <begin position="20"/>
        <end position="59"/>
    </location>
</feature>
<evidence type="ECO:0000256" key="1">
    <source>
        <dbReference type="ARBA" id="ARBA00003847"/>
    </source>
</evidence>
<evidence type="ECO:0000256" key="3">
    <source>
        <dbReference type="ARBA" id="ARBA00022448"/>
    </source>
</evidence>
<dbReference type="Gene3D" id="1.20.5.2950">
    <property type="match status" value="1"/>
</dbReference>
<sequence length="117" mass="12872">MSLGFFPMDSMKGQGGIQMLLTAEQEAQQIISSAKNLKNTRLKQAKEEAEKDVATYRSHLEAEYQKRIAETGGASGANVQRLEEETDMKIQNLKGSASTVSEDITGMLIKYVTTVKV</sequence>
<evidence type="ECO:0000256" key="4">
    <source>
        <dbReference type="ARBA" id="ARBA00022781"/>
    </source>
</evidence>
<reference evidence="8" key="1">
    <citation type="submission" date="2013-07" db="EMBL/GenBank/DDBJ databases">
        <title>The genome of Eucalyptus grandis.</title>
        <authorList>
            <person name="Schmutz J."/>
            <person name="Hayes R."/>
            <person name="Myburg A."/>
            <person name="Tuskan G."/>
            <person name="Grattapaglia D."/>
            <person name="Rokhsar D.S."/>
        </authorList>
    </citation>
    <scope>NUCLEOTIDE SEQUENCE</scope>
    <source>
        <tissue evidence="8">Leaf extractions</tissue>
    </source>
</reference>
<dbReference type="GO" id="GO:0046961">
    <property type="term" value="F:proton-transporting ATPase activity, rotational mechanism"/>
    <property type="evidence" value="ECO:0000318"/>
    <property type="project" value="GO_Central"/>
</dbReference>
<dbReference type="eggNOG" id="KOG1772">
    <property type="taxonomic scope" value="Eukaryota"/>
</dbReference>
<dbReference type="Pfam" id="PF03179">
    <property type="entry name" value="V-ATPase_G"/>
    <property type="match status" value="1"/>
</dbReference>
<evidence type="ECO:0000256" key="2">
    <source>
        <dbReference type="ARBA" id="ARBA00010066"/>
    </source>
</evidence>
<keyword evidence="5 6" id="KW-0406">Ion transport</keyword>
<comment type="function">
    <text evidence="1">Catalytic subunit of the peripheral V1 complex of vacuolar ATPase (V-ATPase). V-ATPase is responsible for acidifying a variety of intracellular compartments in eukaryotic cells.</text>
</comment>
<evidence type="ECO:0000313" key="8">
    <source>
        <dbReference type="EMBL" id="KCW71013.1"/>
    </source>
</evidence>
<dbReference type="PANTHER" id="PTHR12713">
    <property type="entry name" value="VACUOLAR ATP SYNTHASE SUBUNIT G"/>
    <property type="match status" value="1"/>
</dbReference>
<evidence type="ECO:0000256" key="5">
    <source>
        <dbReference type="ARBA" id="ARBA00023065"/>
    </source>
</evidence>
<organism evidence="8">
    <name type="scientific">Eucalyptus grandis</name>
    <name type="common">Flooded gum</name>
    <dbReference type="NCBI Taxonomy" id="71139"/>
    <lineage>
        <taxon>Eukaryota</taxon>
        <taxon>Viridiplantae</taxon>
        <taxon>Streptophyta</taxon>
        <taxon>Embryophyta</taxon>
        <taxon>Tracheophyta</taxon>
        <taxon>Spermatophyta</taxon>
        <taxon>Magnoliopsida</taxon>
        <taxon>eudicotyledons</taxon>
        <taxon>Gunneridae</taxon>
        <taxon>Pentapetalae</taxon>
        <taxon>rosids</taxon>
        <taxon>malvids</taxon>
        <taxon>Myrtales</taxon>
        <taxon>Myrtaceae</taxon>
        <taxon>Myrtoideae</taxon>
        <taxon>Eucalypteae</taxon>
        <taxon>Eucalyptus</taxon>
    </lineage>
</organism>
<evidence type="ECO:0000256" key="7">
    <source>
        <dbReference type="SAM" id="Coils"/>
    </source>
</evidence>
<proteinExistence type="inferred from homology"/>
<protein>
    <recommendedName>
        <fullName evidence="6">V-type proton ATPase subunit G</fullName>
    </recommendedName>
</protein>
<comment type="similarity">
    <text evidence="2 6">Belongs to the V-ATPase G subunit family.</text>
</comment>
<keyword evidence="3 6" id="KW-0813">Transport</keyword>
<keyword evidence="4 6" id="KW-0375">Hydrogen ion transport</keyword>
<comment type="subunit">
    <text evidence="6">V-ATPase is a heteromultimeric enzyme made up of two complexes: the ATP-hydrolytic V1 complex and the proton translocation V0 complex.</text>
</comment>
<dbReference type="InParanoid" id="A0A059BXR9"/>
<dbReference type="OMA" id="SYHRNME"/>